<gene>
    <name evidence="2" type="ORF">CHS0354_015172</name>
</gene>
<accession>A0AAE0SDG8</accession>
<comment type="caution">
    <text evidence="2">The sequence shown here is derived from an EMBL/GenBank/DDBJ whole genome shotgun (WGS) entry which is preliminary data.</text>
</comment>
<evidence type="ECO:0000313" key="2">
    <source>
        <dbReference type="EMBL" id="KAK3589668.1"/>
    </source>
</evidence>
<keyword evidence="1" id="KW-0812">Transmembrane</keyword>
<protein>
    <submittedName>
        <fullName evidence="2">Uncharacterized protein</fullName>
    </submittedName>
</protein>
<evidence type="ECO:0000256" key="1">
    <source>
        <dbReference type="SAM" id="Phobius"/>
    </source>
</evidence>
<reference evidence="2" key="2">
    <citation type="journal article" date="2021" name="Genome Biol. Evol.">
        <title>Developing a high-quality reference genome for a parasitic bivalve with doubly uniparental inheritance (Bivalvia: Unionida).</title>
        <authorList>
            <person name="Smith C.H."/>
        </authorList>
    </citation>
    <scope>NUCLEOTIDE SEQUENCE</scope>
    <source>
        <strain evidence="2">CHS0354</strain>
        <tissue evidence="2">Mantle</tissue>
    </source>
</reference>
<organism evidence="2 3">
    <name type="scientific">Potamilus streckersoni</name>
    <dbReference type="NCBI Taxonomy" id="2493646"/>
    <lineage>
        <taxon>Eukaryota</taxon>
        <taxon>Metazoa</taxon>
        <taxon>Spiralia</taxon>
        <taxon>Lophotrochozoa</taxon>
        <taxon>Mollusca</taxon>
        <taxon>Bivalvia</taxon>
        <taxon>Autobranchia</taxon>
        <taxon>Heteroconchia</taxon>
        <taxon>Palaeoheterodonta</taxon>
        <taxon>Unionida</taxon>
        <taxon>Unionoidea</taxon>
        <taxon>Unionidae</taxon>
        <taxon>Ambleminae</taxon>
        <taxon>Lampsilini</taxon>
        <taxon>Potamilus</taxon>
    </lineage>
</organism>
<dbReference type="EMBL" id="JAEAOA010000943">
    <property type="protein sequence ID" value="KAK3589668.1"/>
    <property type="molecule type" value="Genomic_DNA"/>
</dbReference>
<proteinExistence type="predicted"/>
<keyword evidence="1" id="KW-1133">Transmembrane helix</keyword>
<dbReference type="AlphaFoldDB" id="A0AAE0SDG8"/>
<reference evidence="2" key="1">
    <citation type="journal article" date="2021" name="Genome Biol. Evol.">
        <title>A High-Quality Reference Genome for a Parasitic Bivalve with Doubly Uniparental Inheritance (Bivalvia: Unionida).</title>
        <authorList>
            <person name="Smith C.H."/>
        </authorList>
    </citation>
    <scope>NUCLEOTIDE SEQUENCE</scope>
    <source>
        <strain evidence="2">CHS0354</strain>
    </source>
</reference>
<keyword evidence="1" id="KW-0472">Membrane</keyword>
<sequence length="368" mass="41641">MFHATEQTILNVDVNVTPAFFAGTIALAIVLNVSMIGYIKDVQFPTVKSSSVDTNALYYVLTIRHVKKSVIKSVLIKSAKKICSYMCESCREPCTWSCPHFQCTKTCSEICDRPLCNEPCLKSLKFGHSCIGICGEPCPTLCRVCNKGKVTERRFGTETNPKSRFVQLSDCGDVLEVTSMERWKQKQMLQGDLSEIRFPVCPVCRTPIRNSVRYQRELNKIRRAVRLVKSKLSDSGKEKFEIDNVISKIKVLESLFNLNSKVGLEKQISETFTKCVDTFKTWISRQQDILTPQQQLDIKDELTRMQLMLKLIHVRVKNVQGDAQMSWNLHKAISSARTDTYFAKFNGSMAPALGAKSEYKALTSDLCS</sequence>
<reference evidence="2" key="3">
    <citation type="submission" date="2023-05" db="EMBL/GenBank/DDBJ databases">
        <authorList>
            <person name="Smith C.H."/>
        </authorList>
    </citation>
    <scope>NUCLEOTIDE SEQUENCE</scope>
    <source>
        <strain evidence="2">CHS0354</strain>
        <tissue evidence="2">Mantle</tissue>
    </source>
</reference>
<feature type="transmembrane region" description="Helical" evidence="1">
    <location>
        <begin position="20"/>
        <end position="39"/>
    </location>
</feature>
<evidence type="ECO:0000313" key="3">
    <source>
        <dbReference type="Proteomes" id="UP001195483"/>
    </source>
</evidence>
<keyword evidence="3" id="KW-1185">Reference proteome</keyword>
<dbReference type="Proteomes" id="UP001195483">
    <property type="component" value="Unassembled WGS sequence"/>
</dbReference>
<name>A0AAE0SDG8_9BIVA</name>